<evidence type="ECO:0000313" key="3">
    <source>
        <dbReference type="Proteomes" id="UP000002899"/>
    </source>
</evidence>
<evidence type="ECO:0000256" key="1">
    <source>
        <dbReference type="SAM" id="Phobius"/>
    </source>
</evidence>
<accession>A0A1R4AAQ1</accession>
<feature type="transmembrane region" description="Helical" evidence="1">
    <location>
        <begin position="131"/>
        <end position="155"/>
    </location>
</feature>
<organism evidence="2 3">
    <name type="scientific">Babesia microti (strain RI)</name>
    <dbReference type="NCBI Taxonomy" id="1133968"/>
    <lineage>
        <taxon>Eukaryota</taxon>
        <taxon>Sar</taxon>
        <taxon>Alveolata</taxon>
        <taxon>Apicomplexa</taxon>
        <taxon>Aconoidasida</taxon>
        <taxon>Piroplasmida</taxon>
        <taxon>Babesiidae</taxon>
        <taxon>Babesia</taxon>
    </lineage>
</organism>
<keyword evidence="1" id="KW-1133">Transmembrane helix</keyword>
<keyword evidence="1" id="KW-0472">Membrane</keyword>
<protein>
    <submittedName>
        <fullName evidence="2">Uncharacterized protein</fullName>
    </submittedName>
</protein>
<sequence>MLLCIRLPMGMLYIVTAHYQDRIQNFEEMVMCLSVLGTFISGIIAGTITSLALTGLFFGVIESDKTKGAVIFNKARVVLSFAIYFGNYIKFIVSWVSRKYLALFAYVVRHSGNGHIWPTANISNAWSKFKWWVYGTIVFMHFDIKLFFNIFMGLFRELFNLNLPDA</sequence>
<proteinExistence type="predicted"/>
<keyword evidence="1" id="KW-0812">Transmembrane</keyword>
<dbReference type="GeneID" id="33043661"/>
<dbReference type="VEuPathDB" id="PiroplasmaDB:BMR1_02g02992"/>
<feature type="transmembrane region" description="Helical" evidence="1">
    <location>
        <begin position="77"/>
        <end position="96"/>
    </location>
</feature>
<reference evidence="2 3" key="1">
    <citation type="journal article" date="2012" name="Nucleic Acids Res.">
        <title>Sequencing of the smallest Apicomplexan genome from the human pathogen Babesia microti.</title>
        <authorList>
            <person name="Cornillot E."/>
            <person name="Hadj-Kaddour K."/>
            <person name="Dassouli A."/>
            <person name="Noel B."/>
            <person name="Ranwez V."/>
            <person name="Vacherie B."/>
            <person name="Augagneur Y."/>
            <person name="Bres V."/>
            <person name="Duclos A."/>
            <person name="Randazzo S."/>
            <person name="Carcy B."/>
            <person name="Debierre-Grockiego F."/>
            <person name="Delbecq S."/>
            <person name="Moubri-Menage K."/>
            <person name="Shams-Eldin H."/>
            <person name="Usmani-Brown S."/>
            <person name="Bringaud F."/>
            <person name="Wincker P."/>
            <person name="Vivares C.P."/>
            <person name="Schwarz R.T."/>
            <person name="Schetters T.P."/>
            <person name="Krause P.J."/>
            <person name="Gorenflot A."/>
            <person name="Berry V."/>
            <person name="Barbe V."/>
            <person name="Ben Mamoun C."/>
        </authorList>
    </citation>
    <scope>NUCLEOTIDE SEQUENCE [LARGE SCALE GENOMIC DNA]</scope>
    <source>
        <strain evidence="2 3">RI</strain>
    </source>
</reference>
<dbReference type="Proteomes" id="UP000002899">
    <property type="component" value="Chromosome II"/>
</dbReference>
<dbReference type="AlphaFoldDB" id="A0A1R4AAQ1"/>
<name>A0A1R4AAQ1_BABMR</name>
<reference evidence="2 3" key="3">
    <citation type="journal article" date="2016" name="Sci. Rep.">
        <title>Genome-wide diversity and gene expression profiling of Babesia microti isolates identify polymorphic genes that mediate host-pathogen interactions.</title>
        <authorList>
            <person name="Silva J.C."/>
            <person name="Cornillot E."/>
            <person name="McCracken C."/>
            <person name="Usmani-Brown S."/>
            <person name="Dwivedi A."/>
            <person name="Ifeonu O.O."/>
            <person name="Crabtree J."/>
            <person name="Gotia H.T."/>
            <person name="Virji A.Z."/>
            <person name="Reynes C."/>
            <person name="Colinge J."/>
            <person name="Kumar V."/>
            <person name="Lawres L."/>
            <person name="Pazzi J.E."/>
            <person name="Pablo J.V."/>
            <person name="Hung C."/>
            <person name="Brancato J."/>
            <person name="Kumari P."/>
            <person name="Orvis J."/>
            <person name="Tretina K."/>
            <person name="Chibucos M."/>
            <person name="Ott S."/>
            <person name="Sadzewicz L."/>
            <person name="Sengamalay N."/>
            <person name="Shetty A.C."/>
            <person name="Su Q."/>
            <person name="Tallon L."/>
            <person name="Fraser C.M."/>
            <person name="Frutos R."/>
            <person name="Molina D.M."/>
            <person name="Krause P.J."/>
            <person name="Ben Mamoun C."/>
        </authorList>
    </citation>
    <scope>NUCLEOTIDE SEQUENCE [LARGE SCALE GENOMIC DNA]</scope>
    <source>
        <strain evidence="2 3">RI</strain>
    </source>
</reference>
<dbReference type="RefSeq" id="XP_021338261.1">
    <property type="nucleotide sequence ID" value="XM_021481642.1"/>
</dbReference>
<dbReference type="EMBL" id="FO082872">
    <property type="protein sequence ID" value="SJK86065.1"/>
    <property type="molecule type" value="Genomic_DNA"/>
</dbReference>
<gene>
    <name evidence="2" type="ORF">BMR1_02g02992</name>
</gene>
<feature type="transmembrane region" description="Helical" evidence="1">
    <location>
        <begin position="33"/>
        <end position="57"/>
    </location>
</feature>
<dbReference type="KEGG" id="bmic:BMR1_02g02992"/>
<evidence type="ECO:0000313" key="2">
    <source>
        <dbReference type="EMBL" id="SJK86065.1"/>
    </source>
</evidence>
<keyword evidence="3" id="KW-1185">Reference proteome</keyword>
<reference evidence="2 3" key="2">
    <citation type="journal article" date="2013" name="PLoS ONE">
        <title>Whole genome mapping and re-organization of the nuclear and mitochondrial genomes of Babesia microti isolates.</title>
        <authorList>
            <person name="Cornillot E."/>
            <person name="Dassouli A."/>
            <person name="Garg A."/>
            <person name="Pachikara N."/>
            <person name="Randazzo S."/>
            <person name="Depoix D."/>
            <person name="Carcy B."/>
            <person name="Delbecq S."/>
            <person name="Frutos R."/>
            <person name="Silva J.C."/>
            <person name="Sutton R."/>
            <person name="Krause P.J."/>
            <person name="Mamoun C.B."/>
        </authorList>
    </citation>
    <scope>NUCLEOTIDE SEQUENCE [LARGE SCALE GENOMIC DNA]</scope>
    <source>
        <strain evidence="2 3">RI</strain>
    </source>
</reference>